<accession>A0A917S4P7</accession>
<dbReference type="GO" id="GO:0004622">
    <property type="term" value="F:phosphatidylcholine lysophospholipase activity"/>
    <property type="evidence" value="ECO:0007669"/>
    <property type="project" value="TreeGrafter"/>
</dbReference>
<sequence>MTLLDDVHTVVFFGDSITDAGRREDPDQLGNGYVRLLAGELAGRTVINSGISGNRVVDLQARLDADVLAHQPDLVSIMIGINDTWRKFDSDDPTSTEAYETGYRDLLVRIAAAGSRAILLEPFVLPVTEEQATAWREDLDPKIDAVRSLAAEFGAPLVPLDVELNKLAAQTGSAALAGDGVHPSEQGHAEITRLWLEVAQA</sequence>
<proteinExistence type="predicted"/>
<reference evidence="2" key="2">
    <citation type="submission" date="2020-09" db="EMBL/GenBank/DDBJ databases">
        <authorList>
            <person name="Sun Q."/>
            <person name="Zhou Y."/>
        </authorList>
    </citation>
    <scope>NUCLEOTIDE SEQUENCE</scope>
    <source>
        <strain evidence="2">CGMCC 4.7306</strain>
    </source>
</reference>
<dbReference type="CDD" id="cd01834">
    <property type="entry name" value="SGNH_hydrolase_like_2"/>
    <property type="match status" value="1"/>
</dbReference>
<dbReference type="GO" id="GO:0006629">
    <property type="term" value="P:lipid metabolic process"/>
    <property type="evidence" value="ECO:0007669"/>
    <property type="project" value="InterPro"/>
</dbReference>
<organism evidence="2 3">
    <name type="scientific">Microlunatus endophyticus</name>
    <dbReference type="NCBI Taxonomy" id="1716077"/>
    <lineage>
        <taxon>Bacteria</taxon>
        <taxon>Bacillati</taxon>
        <taxon>Actinomycetota</taxon>
        <taxon>Actinomycetes</taxon>
        <taxon>Propionibacteriales</taxon>
        <taxon>Propionibacteriaceae</taxon>
        <taxon>Microlunatus</taxon>
    </lineage>
</organism>
<dbReference type="PANTHER" id="PTHR30383">
    <property type="entry name" value="THIOESTERASE 1/PROTEASE 1/LYSOPHOSPHOLIPASE L1"/>
    <property type="match status" value="1"/>
</dbReference>
<keyword evidence="3" id="KW-1185">Reference proteome</keyword>
<evidence type="ECO:0000313" key="3">
    <source>
        <dbReference type="Proteomes" id="UP000613840"/>
    </source>
</evidence>
<dbReference type="InterPro" id="IPR008265">
    <property type="entry name" value="Lipase_GDSL_AS"/>
</dbReference>
<dbReference type="InterPro" id="IPR036514">
    <property type="entry name" value="SGNH_hydro_sf"/>
</dbReference>
<gene>
    <name evidence="2" type="ORF">GCM10011575_16110</name>
</gene>
<name>A0A917S4P7_9ACTN</name>
<dbReference type="PROSITE" id="PS01098">
    <property type="entry name" value="LIPASE_GDSL_SER"/>
    <property type="match status" value="1"/>
</dbReference>
<dbReference type="Gene3D" id="3.40.50.1110">
    <property type="entry name" value="SGNH hydrolase"/>
    <property type="match status" value="1"/>
</dbReference>
<dbReference type="AlphaFoldDB" id="A0A917S4P7"/>
<comment type="caution">
    <text evidence="2">The sequence shown here is derived from an EMBL/GenBank/DDBJ whole genome shotgun (WGS) entry which is preliminary data.</text>
</comment>
<dbReference type="Proteomes" id="UP000613840">
    <property type="component" value="Unassembled WGS sequence"/>
</dbReference>
<protein>
    <submittedName>
        <fullName evidence="2">Lipase</fullName>
    </submittedName>
</protein>
<evidence type="ECO:0000259" key="1">
    <source>
        <dbReference type="Pfam" id="PF13472"/>
    </source>
</evidence>
<dbReference type="SUPFAM" id="SSF52266">
    <property type="entry name" value="SGNH hydrolase"/>
    <property type="match status" value="1"/>
</dbReference>
<dbReference type="InterPro" id="IPR051532">
    <property type="entry name" value="Ester_Hydrolysis_Enzymes"/>
</dbReference>
<reference evidence="2" key="1">
    <citation type="journal article" date="2014" name="Int. J. Syst. Evol. Microbiol.">
        <title>Complete genome sequence of Corynebacterium casei LMG S-19264T (=DSM 44701T), isolated from a smear-ripened cheese.</title>
        <authorList>
            <consortium name="US DOE Joint Genome Institute (JGI-PGF)"/>
            <person name="Walter F."/>
            <person name="Albersmeier A."/>
            <person name="Kalinowski J."/>
            <person name="Ruckert C."/>
        </authorList>
    </citation>
    <scope>NUCLEOTIDE SEQUENCE</scope>
    <source>
        <strain evidence="2">CGMCC 4.7306</strain>
    </source>
</reference>
<dbReference type="Pfam" id="PF13472">
    <property type="entry name" value="Lipase_GDSL_2"/>
    <property type="match status" value="1"/>
</dbReference>
<dbReference type="EMBL" id="BMMZ01000003">
    <property type="protein sequence ID" value="GGL58438.1"/>
    <property type="molecule type" value="Genomic_DNA"/>
</dbReference>
<dbReference type="PANTHER" id="PTHR30383:SF5">
    <property type="entry name" value="SGNH HYDROLASE-TYPE ESTERASE DOMAIN-CONTAINING PROTEIN"/>
    <property type="match status" value="1"/>
</dbReference>
<evidence type="ECO:0000313" key="2">
    <source>
        <dbReference type="EMBL" id="GGL58438.1"/>
    </source>
</evidence>
<dbReference type="RefSeq" id="WP_188894671.1">
    <property type="nucleotide sequence ID" value="NZ_BMMZ01000003.1"/>
</dbReference>
<dbReference type="InterPro" id="IPR013830">
    <property type="entry name" value="SGNH_hydro"/>
</dbReference>
<feature type="domain" description="SGNH hydrolase-type esterase" evidence="1">
    <location>
        <begin position="12"/>
        <end position="189"/>
    </location>
</feature>